<accession>A0A6G1I6P4</accession>
<evidence type="ECO:0000313" key="2">
    <source>
        <dbReference type="EMBL" id="KAF2403796.1"/>
    </source>
</evidence>
<dbReference type="Proteomes" id="UP000799640">
    <property type="component" value="Unassembled WGS sequence"/>
</dbReference>
<sequence length="164" mass="17235">MVIILRLQLPGIILHAHITTAAATTPTTLVITTPTASRTTPPATTTTTAPTARRSIPAEGLKGNGLRLFLLFGRGLVGKDWDAKLHVPGVDRNSLGVRWSPIRWVRKTAMRFLNPGPFTLALPAGGSAMPDSREGGGRVGVAGVRYAIRQAGPAQAPEVRGCAS</sequence>
<organism evidence="2 3">
    <name type="scientific">Trichodelitschia bisporula</name>
    <dbReference type="NCBI Taxonomy" id="703511"/>
    <lineage>
        <taxon>Eukaryota</taxon>
        <taxon>Fungi</taxon>
        <taxon>Dikarya</taxon>
        <taxon>Ascomycota</taxon>
        <taxon>Pezizomycotina</taxon>
        <taxon>Dothideomycetes</taxon>
        <taxon>Dothideomycetes incertae sedis</taxon>
        <taxon>Phaeotrichales</taxon>
        <taxon>Phaeotrichaceae</taxon>
        <taxon>Trichodelitschia</taxon>
    </lineage>
</organism>
<proteinExistence type="predicted"/>
<name>A0A6G1I6P4_9PEZI</name>
<reference evidence="2" key="1">
    <citation type="journal article" date="2020" name="Stud. Mycol.">
        <title>101 Dothideomycetes genomes: a test case for predicting lifestyles and emergence of pathogens.</title>
        <authorList>
            <person name="Haridas S."/>
            <person name="Albert R."/>
            <person name="Binder M."/>
            <person name="Bloem J."/>
            <person name="Labutti K."/>
            <person name="Salamov A."/>
            <person name="Andreopoulos B."/>
            <person name="Baker S."/>
            <person name="Barry K."/>
            <person name="Bills G."/>
            <person name="Bluhm B."/>
            <person name="Cannon C."/>
            <person name="Castanera R."/>
            <person name="Culley D."/>
            <person name="Daum C."/>
            <person name="Ezra D."/>
            <person name="Gonzalez J."/>
            <person name="Henrissat B."/>
            <person name="Kuo A."/>
            <person name="Liang C."/>
            <person name="Lipzen A."/>
            <person name="Lutzoni F."/>
            <person name="Magnuson J."/>
            <person name="Mondo S."/>
            <person name="Nolan M."/>
            <person name="Ohm R."/>
            <person name="Pangilinan J."/>
            <person name="Park H.-J."/>
            <person name="Ramirez L."/>
            <person name="Alfaro M."/>
            <person name="Sun H."/>
            <person name="Tritt A."/>
            <person name="Yoshinaga Y."/>
            <person name="Zwiers L.-H."/>
            <person name="Turgeon B."/>
            <person name="Goodwin S."/>
            <person name="Spatafora J."/>
            <person name="Crous P."/>
            <person name="Grigoriev I."/>
        </authorList>
    </citation>
    <scope>NUCLEOTIDE SEQUENCE</scope>
    <source>
        <strain evidence="2">CBS 262.69</strain>
    </source>
</reference>
<dbReference type="AlphaFoldDB" id="A0A6G1I6P4"/>
<evidence type="ECO:0000313" key="3">
    <source>
        <dbReference type="Proteomes" id="UP000799640"/>
    </source>
</evidence>
<feature type="signal peptide" evidence="1">
    <location>
        <begin position="1"/>
        <end position="23"/>
    </location>
</feature>
<feature type="chain" id="PRO_5026356262" evidence="1">
    <location>
        <begin position="24"/>
        <end position="164"/>
    </location>
</feature>
<evidence type="ECO:0000256" key="1">
    <source>
        <dbReference type="SAM" id="SignalP"/>
    </source>
</evidence>
<gene>
    <name evidence="2" type="ORF">EJ06DRAFT_519505</name>
</gene>
<dbReference type="EMBL" id="ML996689">
    <property type="protein sequence ID" value="KAF2403796.1"/>
    <property type="molecule type" value="Genomic_DNA"/>
</dbReference>
<protein>
    <submittedName>
        <fullName evidence="2">Uncharacterized protein</fullName>
    </submittedName>
</protein>
<keyword evidence="1" id="KW-0732">Signal</keyword>
<keyword evidence="3" id="KW-1185">Reference proteome</keyword>